<keyword evidence="1" id="KW-0175">Coiled coil</keyword>
<name>A0A1C3EG45_9GAMM</name>
<proteinExistence type="predicted"/>
<accession>A0A1C3EG45</accession>
<feature type="coiled-coil region" evidence="1">
    <location>
        <begin position="157"/>
        <end position="184"/>
    </location>
</feature>
<dbReference type="AlphaFoldDB" id="A0A1C3EG45"/>
<evidence type="ECO:0000313" key="3">
    <source>
        <dbReference type="Proteomes" id="UP000094936"/>
    </source>
</evidence>
<comment type="caution">
    <text evidence="2">The sequence shown here is derived from an EMBL/GenBank/DDBJ whole genome shotgun (WGS) entry which is preliminary data.</text>
</comment>
<dbReference type="EMBL" id="LYBM01000025">
    <property type="protein sequence ID" value="ODA32232.1"/>
    <property type="molecule type" value="Genomic_DNA"/>
</dbReference>
<gene>
    <name evidence="2" type="ORF">A8L45_13635</name>
</gene>
<protein>
    <submittedName>
        <fullName evidence="2">Uncharacterized protein</fullName>
    </submittedName>
</protein>
<dbReference type="OrthoDB" id="9835571at2"/>
<sequence length="202" mass="23267">MEENKLRSAAIYDAAGGNLAGRNSACLLSDENHFKPELAMKTQPTVPESAEVNLIVNFSHLFARDVEREDYLKIKRNSLRGALLTQYERDRLVTYESKIATYELDLALLILPSDEREKYLSESTELLHFEDSERFEYGEELTSNSPRFNQVMIERFSLAQLQRLKELNESIKATEENALRSLRERALCDPQLYGRLLNTACK</sequence>
<evidence type="ECO:0000313" key="2">
    <source>
        <dbReference type="EMBL" id="ODA32232.1"/>
    </source>
</evidence>
<dbReference type="Proteomes" id="UP000094936">
    <property type="component" value="Unassembled WGS sequence"/>
</dbReference>
<evidence type="ECO:0000256" key="1">
    <source>
        <dbReference type="SAM" id="Coils"/>
    </source>
</evidence>
<reference evidence="2 3" key="1">
    <citation type="submission" date="2016-05" db="EMBL/GenBank/DDBJ databases">
        <title>Genomic Taxonomy of the Vibrionaceae.</title>
        <authorList>
            <person name="Gomez-Gil B."/>
            <person name="Enciso-Ibarra J."/>
        </authorList>
    </citation>
    <scope>NUCLEOTIDE SEQUENCE [LARGE SCALE GENOMIC DNA]</scope>
    <source>
        <strain evidence="2 3">CAIM 1920</strain>
    </source>
</reference>
<keyword evidence="3" id="KW-1185">Reference proteome</keyword>
<dbReference type="RefSeq" id="WP_068903190.1">
    <property type="nucleotide sequence ID" value="NZ_JBHUIF010000016.1"/>
</dbReference>
<organism evidence="2 3">
    <name type="scientific">Veronia pacifica</name>
    <dbReference type="NCBI Taxonomy" id="1080227"/>
    <lineage>
        <taxon>Bacteria</taxon>
        <taxon>Pseudomonadati</taxon>
        <taxon>Pseudomonadota</taxon>
        <taxon>Gammaproteobacteria</taxon>
        <taxon>Vibrionales</taxon>
        <taxon>Vibrionaceae</taxon>
        <taxon>Veronia</taxon>
    </lineage>
</organism>